<dbReference type="EMBL" id="PVTE01000003">
    <property type="protein sequence ID" value="PRY44038.1"/>
    <property type="molecule type" value="Genomic_DNA"/>
</dbReference>
<sequence>MKQILTGLLSLVMTCHALGQDVSTSIASNPGLTTYLLKNIRFPTAAQRRKSEGRLYLYFDVDRQGNIANADVKNPNRIDTLFVNEVVKVSRTIPKQDARYEGQYLLPVAFAHVERGQEYVAKALTRQETRLVKRSRKRTLLSEIVVESYGIICIKRSLL</sequence>
<name>A0A2T0TEJ5_9BACT</name>
<dbReference type="InterPro" id="IPR037682">
    <property type="entry name" value="TonB_C"/>
</dbReference>
<evidence type="ECO:0000313" key="4">
    <source>
        <dbReference type="Proteomes" id="UP000238375"/>
    </source>
</evidence>
<feature type="chain" id="PRO_5015723739" evidence="1">
    <location>
        <begin position="20"/>
        <end position="159"/>
    </location>
</feature>
<dbReference type="PROSITE" id="PS52015">
    <property type="entry name" value="TONB_CTD"/>
    <property type="match status" value="1"/>
</dbReference>
<protein>
    <submittedName>
        <fullName evidence="3">TonB-like protein</fullName>
    </submittedName>
</protein>
<dbReference type="OrthoDB" id="958704at2"/>
<feature type="domain" description="TonB C-terminal" evidence="2">
    <location>
        <begin position="27"/>
        <end position="119"/>
    </location>
</feature>
<dbReference type="GO" id="GO:0055085">
    <property type="term" value="P:transmembrane transport"/>
    <property type="evidence" value="ECO:0007669"/>
    <property type="project" value="InterPro"/>
</dbReference>
<comment type="caution">
    <text evidence="3">The sequence shown here is derived from an EMBL/GenBank/DDBJ whole genome shotgun (WGS) entry which is preliminary data.</text>
</comment>
<keyword evidence="4" id="KW-1185">Reference proteome</keyword>
<evidence type="ECO:0000313" key="3">
    <source>
        <dbReference type="EMBL" id="PRY44038.1"/>
    </source>
</evidence>
<feature type="signal peptide" evidence="1">
    <location>
        <begin position="1"/>
        <end position="19"/>
    </location>
</feature>
<proteinExistence type="predicted"/>
<accession>A0A2T0TEJ5</accession>
<gene>
    <name evidence="3" type="ORF">CLV58_1037</name>
</gene>
<evidence type="ECO:0000259" key="2">
    <source>
        <dbReference type="PROSITE" id="PS52015"/>
    </source>
</evidence>
<dbReference type="RefSeq" id="WP_106136474.1">
    <property type="nucleotide sequence ID" value="NZ_PVTE01000003.1"/>
</dbReference>
<reference evidence="3 4" key="1">
    <citation type="submission" date="2018-03" db="EMBL/GenBank/DDBJ databases">
        <title>Genomic Encyclopedia of Archaeal and Bacterial Type Strains, Phase II (KMG-II): from individual species to whole genera.</title>
        <authorList>
            <person name="Goeker M."/>
        </authorList>
    </citation>
    <scope>NUCLEOTIDE SEQUENCE [LARGE SCALE GENOMIC DNA]</scope>
    <source>
        <strain evidence="3 4">DSM 28354</strain>
    </source>
</reference>
<dbReference type="Proteomes" id="UP000238375">
    <property type="component" value="Unassembled WGS sequence"/>
</dbReference>
<dbReference type="SUPFAM" id="SSF74653">
    <property type="entry name" value="TolA/TonB C-terminal domain"/>
    <property type="match status" value="1"/>
</dbReference>
<dbReference type="Gene3D" id="3.30.1150.10">
    <property type="match status" value="1"/>
</dbReference>
<dbReference type="AlphaFoldDB" id="A0A2T0TEJ5"/>
<keyword evidence="1" id="KW-0732">Signal</keyword>
<organism evidence="3 4">
    <name type="scientific">Spirosoma oryzae</name>
    <dbReference type="NCBI Taxonomy" id="1469603"/>
    <lineage>
        <taxon>Bacteria</taxon>
        <taxon>Pseudomonadati</taxon>
        <taxon>Bacteroidota</taxon>
        <taxon>Cytophagia</taxon>
        <taxon>Cytophagales</taxon>
        <taxon>Cytophagaceae</taxon>
        <taxon>Spirosoma</taxon>
    </lineage>
</organism>
<evidence type="ECO:0000256" key="1">
    <source>
        <dbReference type="SAM" id="SignalP"/>
    </source>
</evidence>